<dbReference type="GO" id="GO:0016491">
    <property type="term" value="F:oxidoreductase activity"/>
    <property type="evidence" value="ECO:0007669"/>
    <property type="project" value="UniProtKB-KW"/>
</dbReference>
<dbReference type="InterPro" id="IPR036291">
    <property type="entry name" value="NAD(P)-bd_dom_sf"/>
</dbReference>
<organism evidence="6 7">
    <name type="scientific">Brevibacillus brevis</name>
    <name type="common">Bacillus brevis</name>
    <dbReference type="NCBI Taxonomy" id="1393"/>
    <lineage>
        <taxon>Bacteria</taxon>
        <taxon>Bacillati</taxon>
        <taxon>Bacillota</taxon>
        <taxon>Bacilli</taxon>
        <taxon>Bacillales</taxon>
        <taxon>Paenibacillaceae</taxon>
        <taxon>Brevibacillus</taxon>
    </lineage>
</organism>
<accession>A0ABY9TF58</accession>
<dbReference type="Pfam" id="PF00389">
    <property type="entry name" value="2-Hacid_dh"/>
    <property type="match status" value="1"/>
</dbReference>
<evidence type="ECO:0000313" key="6">
    <source>
        <dbReference type="EMBL" id="WNC17443.1"/>
    </source>
</evidence>
<evidence type="ECO:0000256" key="2">
    <source>
        <dbReference type="ARBA" id="ARBA00023002"/>
    </source>
</evidence>
<dbReference type="EMBL" id="CP134050">
    <property type="protein sequence ID" value="WNC17443.1"/>
    <property type="molecule type" value="Genomic_DNA"/>
</dbReference>
<dbReference type="PROSITE" id="PS00065">
    <property type="entry name" value="D_2_HYDROXYACID_DH_1"/>
    <property type="match status" value="1"/>
</dbReference>
<gene>
    <name evidence="6" type="ORF">RGB73_14385</name>
</gene>
<dbReference type="InterPro" id="IPR006139">
    <property type="entry name" value="D-isomer_2_OHA_DH_cat_dom"/>
</dbReference>
<evidence type="ECO:0000259" key="4">
    <source>
        <dbReference type="Pfam" id="PF00389"/>
    </source>
</evidence>
<dbReference type="EC" id="1.1.1.-" evidence="6"/>
<evidence type="ECO:0000256" key="3">
    <source>
        <dbReference type="RuleBase" id="RU003719"/>
    </source>
</evidence>
<protein>
    <submittedName>
        <fullName evidence="6">D-glycerate dehydrogenase</fullName>
        <ecNumber evidence="6">1.1.1.-</ecNumber>
    </submittedName>
</protein>
<keyword evidence="2 3" id="KW-0560">Oxidoreductase</keyword>
<keyword evidence="7" id="KW-1185">Reference proteome</keyword>
<dbReference type="InterPro" id="IPR006140">
    <property type="entry name" value="D-isomer_DH_NAD-bd"/>
</dbReference>
<evidence type="ECO:0000256" key="1">
    <source>
        <dbReference type="ARBA" id="ARBA00005854"/>
    </source>
</evidence>
<proteinExistence type="inferred from homology"/>
<dbReference type="PANTHER" id="PTHR10996">
    <property type="entry name" value="2-HYDROXYACID DEHYDROGENASE-RELATED"/>
    <property type="match status" value="1"/>
</dbReference>
<evidence type="ECO:0000313" key="7">
    <source>
        <dbReference type="Proteomes" id="UP001256827"/>
    </source>
</evidence>
<dbReference type="PANTHER" id="PTHR10996:SF283">
    <property type="entry name" value="GLYOXYLATE_HYDROXYPYRUVATE REDUCTASE B"/>
    <property type="match status" value="1"/>
</dbReference>
<evidence type="ECO:0000259" key="5">
    <source>
        <dbReference type="Pfam" id="PF02826"/>
    </source>
</evidence>
<dbReference type="SUPFAM" id="SSF52283">
    <property type="entry name" value="Formate/glycerate dehydrogenase catalytic domain-like"/>
    <property type="match status" value="1"/>
</dbReference>
<dbReference type="Gene3D" id="3.40.50.720">
    <property type="entry name" value="NAD(P)-binding Rossmann-like Domain"/>
    <property type="match status" value="2"/>
</dbReference>
<dbReference type="InterPro" id="IPR029752">
    <property type="entry name" value="D-isomer_DH_CS1"/>
</dbReference>
<dbReference type="Pfam" id="PF02826">
    <property type="entry name" value="2-Hacid_dh_C"/>
    <property type="match status" value="1"/>
</dbReference>
<dbReference type="RefSeq" id="WP_310773356.1">
    <property type="nucleotide sequence ID" value="NZ_CP134050.1"/>
</dbReference>
<feature type="domain" description="D-isomer specific 2-hydroxyacid dehydrogenase catalytic" evidence="4">
    <location>
        <begin position="5"/>
        <end position="319"/>
    </location>
</feature>
<dbReference type="SUPFAM" id="SSF51735">
    <property type="entry name" value="NAD(P)-binding Rossmann-fold domains"/>
    <property type="match status" value="1"/>
</dbReference>
<dbReference type="InterPro" id="IPR050223">
    <property type="entry name" value="D-isomer_2-hydroxyacid_DH"/>
</dbReference>
<dbReference type="Proteomes" id="UP001256827">
    <property type="component" value="Chromosome"/>
</dbReference>
<feature type="domain" description="D-isomer specific 2-hydroxyacid dehydrogenase NAD-binding" evidence="5">
    <location>
        <begin position="108"/>
        <end position="287"/>
    </location>
</feature>
<name>A0ABY9TF58_BREBE</name>
<dbReference type="CDD" id="cd05301">
    <property type="entry name" value="GDH"/>
    <property type="match status" value="1"/>
</dbReference>
<sequence length="329" mass="36285">MKPKVIIYKKVEPSVLEYVQEACEVVYFEQLNDEDLPRFYEEAKDAKGLLGSGLKVDAALLDKTPNLKIVSNISVGYDNLDVPELTRRGVMATNTPDVLNETVADTMIALMLATARRIPELDHMVKSGKWTANITPEHFGVDMHHKTLGIIGMGRIGAAIAKRARFGFGMNILYHNRSRSQEVEETYDATFCTLDELCQESDFICLMVPLSPQTTKLIGEREFGLMKRSAIFVNGSRGATVDEDALVRALQNGEILAAGTDVFVQEPVRPDHPLLKLPNVVTLPHIGSATLETRLAMAQFAAENFVLGIQGKRPPALLNQEVFSESAGK</sequence>
<comment type="similarity">
    <text evidence="1 3">Belongs to the D-isomer specific 2-hydroxyacid dehydrogenase family.</text>
</comment>
<reference evidence="6 7" key="1">
    <citation type="submission" date="2023-09" db="EMBL/GenBank/DDBJ databases">
        <title>Complete Genome and Methylome dissection of Bacillus brevis NEB573 original source of BbsI restriction endonuclease.</title>
        <authorList>
            <person name="Fomenkov A."/>
            <person name="Roberts R.D."/>
        </authorList>
    </citation>
    <scope>NUCLEOTIDE SEQUENCE [LARGE SCALE GENOMIC DNA]</scope>
    <source>
        <strain evidence="6 7">NEB573</strain>
    </source>
</reference>